<reference evidence="1" key="1">
    <citation type="submission" date="2021-01" db="EMBL/GenBank/DDBJ databases">
        <title>Modified the classification status of verrucomicrobia.</title>
        <authorList>
            <person name="Feng X."/>
        </authorList>
    </citation>
    <scope>NUCLEOTIDE SEQUENCE</scope>
    <source>
        <strain evidence="1">KCTC 12986</strain>
    </source>
</reference>
<dbReference type="RefSeq" id="WP_234037786.1">
    <property type="nucleotide sequence ID" value="NZ_JAENIO010000007.1"/>
</dbReference>
<name>A0A934RKT5_9BACT</name>
<evidence type="ECO:0000313" key="1">
    <source>
        <dbReference type="EMBL" id="MBK1833249.1"/>
    </source>
</evidence>
<proteinExistence type="predicted"/>
<protein>
    <submittedName>
        <fullName evidence="1">Uncharacterized protein</fullName>
    </submittedName>
</protein>
<sequence>FHFMGLGLAFFAVPHHQNYRLTPGPIFGVHLNWRMRRASESDIVEMRSLGYDSVTIEEAKRDLERSKVADEIIRSIEVAFAGVTLGEGVGLREAQGLDDYEDEATCAQYREGDEKEDWSAITSDQLNACNSSLSFFDAEGMRFHLPAYLISDLRGEYNFEVDFSLTYLTQQCREQYSLFSREQRAVVRTYLLFLREDPEYGFERPSIERALRVFWTSG</sequence>
<dbReference type="InterPro" id="IPR046560">
    <property type="entry name" value="DUF6714"/>
</dbReference>
<organism evidence="1 2">
    <name type="scientific">Roseibacillus ishigakijimensis</name>
    <dbReference type="NCBI Taxonomy" id="454146"/>
    <lineage>
        <taxon>Bacteria</taxon>
        <taxon>Pseudomonadati</taxon>
        <taxon>Verrucomicrobiota</taxon>
        <taxon>Verrucomicrobiia</taxon>
        <taxon>Verrucomicrobiales</taxon>
        <taxon>Verrucomicrobiaceae</taxon>
        <taxon>Roseibacillus</taxon>
    </lineage>
</organism>
<keyword evidence="2" id="KW-1185">Reference proteome</keyword>
<feature type="non-terminal residue" evidence="1">
    <location>
        <position position="1"/>
    </location>
</feature>
<comment type="caution">
    <text evidence="1">The sequence shown here is derived from an EMBL/GenBank/DDBJ whole genome shotgun (WGS) entry which is preliminary data.</text>
</comment>
<accession>A0A934RKT5</accession>
<dbReference type="AlphaFoldDB" id="A0A934RKT5"/>
<dbReference type="EMBL" id="JAENIO010000007">
    <property type="protein sequence ID" value="MBK1833249.1"/>
    <property type="molecule type" value="Genomic_DNA"/>
</dbReference>
<dbReference type="Pfam" id="PF20461">
    <property type="entry name" value="DUF6714"/>
    <property type="match status" value="1"/>
</dbReference>
<evidence type="ECO:0000313" key="2">
    <source>
        <dbReference type="Proteomes" id="UP000604083"/>
    </source>
</evidence>
<dbReference type="Proteomes" id="UP000604083">
    <property type="component" value="Unassembled WGS sequence"/>
</dbReference>
<gene>
    <name evidence="1" type="ORF">JIN78_04180</name>
</gene>